<accession>A2GQN2</accession>
<dbReference type="KEGG" id="tva:4737981"/>
<dbReference type="SUPFAM" id="SSF49785">
    <property type="entry name" value="Galactose-binding domain-like"/>
    <property type="match status" value="1"/>
</dbReference>
<dbReference type="VEuPathDB" id="TrichDB:TVAGG3_0197610"/>
<evidence type="ECO:0000313" key="2">
    <source>
        <dbReference type="EMBL" id="EAX80535.1"/>
    </source>
</evidence>
<proteinExistence type="predicted"/>
<protein>
    <recommendedName>
        <fullName evidence="4">F5/8 type C domain containing protein</fullName>
    </recommendedName>
</protein>
<dbReference type="RefSeq" id="XP_001293465.1">
    <property type="nucleotide sequence ID" value="XM_001293464.1"/>
</dbReference>
<dbReference type="SMR" id="A2GQN2"/>
<organism evidence="2 3">
    <name type="scientific">Trichomonas vaginalis (strain ATCC PRA-98 / G3)</name>
    <dbReference type="NCBI Taxonomy" id="412133"/>
    <lineage>
        <taxon>Eukaryota</taxon>
        <taxon>Metamonada</taxon>
        <taxon>Parabasalia</taxon>
        <taxon>Trichomonadida</taxon>
        <taxon>Trichomonadidae</taxon>
        <taxon>Trichomonas</taxon>
    </lineage>
</organism>
<evidence type="ECO:0000313" key="3">
    <source>
        <dbReference type="Proteomes" id="UP000001542"/>
    </source>
</evidence>
<dbReference type="AlphaFoldDB" id="A2GQN2"/>
<evidence type="ECO:0008006" key="4">
    <source>
        <dbReference type="Google" id="ProtNLM"/>
    </source>
</evidence>
<dbReference type="InParanoid" id="A2GQN2"/>
<feature type="region of interest" description="Disordered" evidence="1">
    <location>
        <begin position="185"/>
        <end position="205"/>
    </location>
</feature>
<dbReference type="Gene3D" id="2.60.120.260">
    <property type="entry name" value="Galactose-binding domain-like"/>
    <property type="match status" value="1"/>
</dbReference>
<dbReference type="VEuPathDB" id="TrichDB:TVAG_577540"/>
<dbReference type="EMBL" id="DS118617">
    <property type="protein sequence ID" value="EAX80535.1"/>
    <property type="molecule type" value="Genomic_DNA"/>
</dbReference>
<evidence type="ECO:0000256" key="1">
    <source>
        <dbReference type="SAM" id="MobiDB-lite"/>
    </source>
</evidence>
<reference evidence="2" key="1">
    <citation type="submission" date="2006-10" db="EMBL/GenBank/DDBJ databases">
        <authorList>
            <person name="Amadeo P."/>
            <person name="Zhao Q."/>
            <person name="Wortman J."/>
            <person name="Fraser-Liggett C."/>
            <person name="Carlton J."/>
        </authorList>
    </citation>
    <scope>NUCLEOTIDE SEQUENCE</scope>
    <source>
        <strain evidence="2">G3</strain>
    </source>
</reference>
<dbReference type="InterPro" id="IPR008979">
    <property type="entry name" value="Galactose-bd-like_sf"/>
</dbReference>
<keyword evidence="3" id="KW-1185">Reference proteome</keyword>
<reference evidence="2" key="2">
    <citation type="journal article" date="2007" name="Science">
        <title>Draft genome sequence of the sexually transmitted pathogen Trichomonas vaginalis.</title>
        <authorList>
            <person name="Carlton J.M."/>
            <person name="Hirt R.P."/>
            <person name="Silva J.C."/>
            <person name="Delcher A.L."/>
            <person name="Schatz M."/>
            <person name="Zhao Q."/>
            <person name="Wortman J.R."/>
            <person name="Bidwell S.L."/>
            <person name="Alsmark U.C.M."/>
            <person name="Besteiro S."/>
            <person name="Sicheritz-Ponten T."/>
            <person name="Noel C.J."/>
            <person name="Dacks J.B."/>
            <person name="Foster P.G."/>
            <person name="Simillion C."/>
            <person name="Van de Peer Y."/>
            <person name="Miranda-Saavedra D."/>
            <person name="Barton G.J."/>
            <person name="Westrop G.D."/>
            <person name="Mueller S."/>
            <person name="Dessi D."/>
            <person name="Fiori P.L."/>
            <person name="Ren Q."/>
            <person name="Paulsen I."/>
            <person name="Zhang H."/>
            <person name="Bastida-Corcuera F.D."/>
            <person name="Simoes-Barbosa A."/>
            <person name="Brown M.T."/>
            <person name="Hayes R.D."/>
            <person name="Mukherjee M."/>
            <person name="Okumura C.Y."/>
            <person name="Schneider R."/>
            <person name="Smith A.J."/>
            <person name="Vanacova S."/>
            <person name="Villalvazo M."/>
            <person name="Haas B.J."/>
            <person name="Pertea M."/>
            <person name="Feldblyum T.V."/>
            <person name="Utterback T.R."/>
            <person name="Shu C.L."/>
            <person name="Osoegawa K."/>
            <person name="de Jong P.J."/>
            <person name="Hrdy I."/>
            <person name="Horvathova L."/>
            <person name="Zubacova Z."/>
            <person name="Dolezal P."/>
            <person name="Malik S.B."/>
            <person name="Logsdon J.M. Jr."/>
            <person name="Henze K."/>
            <person name="Gupta A."/>
            <person name="Wang C.C."/>
            <person name="Dunne R.L."/>
            <person name="Upcroft J.A."/>
            <person name="Upcroft P."/>
            <person name="White O."/>
            <person name="Salzberg S.L."/>
            <person name="Tang P."/>
            <person name="Chiu C.-H."/>
            <person name="Lee Y.-S."/>
            <person name="Embley T.M."/>
            <person name="Coombs G.H."/>
            <person name="Mottram J.C."/>
            <person name="Tachezy J."/>
            <person name="Fraser-Liggett C.M."/>
            <person name="Johnson P.J."/>
        </authorList>
    </citation>
    <scope>NUCLEOTIDE SEQUENCE [LARGE SCALE GENOMIC DNA]</scope>
    <source>
        <strain evidence="2">G3</strain>
    </source>
</reference>
<gene>
    <name evidence="2" type="ORF">TVAG_577540</name>
</gene>
<dbReference type="Proteomes" id="UP000001542">
    <property type="component" value="Unassembled WGS sequence"/>
</dbReference>
<sequence>MISFLICENILSDSNSIIKNNYPSRIIYFVSGSSSQYINNSVQKTKPEYAFNQIEKKYDWCSNCGVNMEDHPWIILGVRNRILKLDGYFLRAGCCTDGCCCYEEGTYCCDCCLFSWSFQISFDNVTWTTIHKVEKDYEMRRCKEKTYTFSQTYNARYVRVIQDQACPGDPPCMAINKIELIGSPENSDSHAEDFNNQEADEDDEVSIIGHVSRNGN</sequence>
<name>A2GQN2_TRIV3</name>